<dbReference type="SUPFAM" id="SSF55159">
    <property type="entry name" value="eIF1-like"/>
    <property type="match status" value="1"/>
</dbReference>
<dbReference type="Gene3D" id="3.30.780.10">
    <property type="entry name" value="SUI1-like domain"/>
    <property type="match status" value="1"/>
</dbReference>
<evidence type="ECO:0000256" key="4">
    <source>
        <dbReference type="HAMAP-Rule" id="MF_00604"/>
    </source>
</evidence>
<dbReference type="CDD" id="cd11567">
    <property type="entry name" value="YciH_like"/>
    <property type="match status" value="1"/>
</dbReference>
<dbReference type="GO" id="GO:0002188">
    <property type="term" value="P:translation reinitiation"/>
    <property type="evidence" value="ECO:0007669"/>
    <property type="project" value="UniProtKB-UniRule"/>
</dbReference>
<dbReference type="PROSITE" id="PS50296">
    <property type="entry name" value="SUI1"/>
    <property type="match status" value="1"/>
</dbReference>
<gene>
    <name evidence="7" type="ORF">AKJ37_00720</name>
</gene>
<evidence type="ECO:0000256" key="5">
    <source>
        <dbReference type="PIRNR" id="PIRNR037511"/>
    </source>
</evidence>
<dbReference type="AlphaFoldDB" id="A0A133UVJ9"/>
<keyword evidence="3 4" id="KW-0648">Protein biosynthesis</keyword>
<name>A0A133UVJ9_9EURY</name>
<dbReference type="HAMAP" id="MF_00604">
    <property type="entry name" value="SUI1"/>
    <property type="match status" value="1"/>
</dbReference>
<accession>A0A133UVJ9</accession>
<dbReference type="NCBIfam" id="NF002096">
    <property type="entry name" value="PRK00939.1"/>
    <property type="match status" value="1"/>
</dbReference>
<dbReference type="EMBL" id="LHXR01000005">
    <property type="protein sequence ID" value="KXA98225.1"/>
    <property type="molecule type" value="Genomic_DNA"/>
</dbReference>
<dbReference type="Proteomes" id="UP000070463">
    <property type="component" value="Unassembled WGS sequence"/>
</dbReference>
<dbReference type="InterPro" id="IPR005872">
    <property type="entry name" value="SUI1_arc_bac"/>
</dbReference>
<evidence type="ECO:0000256" key="1">
    <source>
        <dbReference type="ARBA" id="ARBA00005422"/>
    </source>
</evidence>
<evidence type="ECO:0000256" key="2">
    <source>
        <dbReference type="ARBA" id="ARBA00022845"/>
    </source>
</evidence>
<keyword evidence="2 4" id="KW-0810">Translation regulation</keyword>
<dbReference type="InterPro" id="IPR036877">
    <property type="entry name" value="SUI1_dom_sf"/>
</dbReference>
<dbReference type="InterPro" id="IPR050318">
    <property type="entry name" value="DENR/SUI1_TIF"/>
</dbReference>
<reference evidence="7 8" key="1">
    <citation type="journal article" date="2016" name="Sci. Rep.">
        <title>Metabolic traits of an uncultured archaeal lineage -MSBL1- from brine pools of the Red Sea.</title>
        <authorList>
            <person name="Mwirichia R."/>
            <person name="Alam I."/>
            <person name="Rashid M."/>
            <person name="Vinu M."/>
            <person name="Ba-Alawi W."/>
            <person name="Anthony Kamau A."/>
            <person name="Kamanda Ngugi D."/>
            <person name="Goker M."/>
            <person name="Klenk H.P."/>
            <person name="Bajic V."/>
            <person name="Stingl U."/>
        </authorList>
    </citation>
    <scope>NUCLEOTIDE SEQUENCE [LARGE SCALE GENOMIC DNA]</scope>
    <source>
        <strain evidence="7">SCGC-AAA259I09</strain>
    </source>
</reference>
<evidence type="ECO:0000313" key="7">
    <source>
        <dbReference type="EMBL" id="KXA98225.1"/>
    </source>
</evidence>
<dbReference type="InterPro" id="IPR022851">
    <property type="entry name" value="SUI1_arc"/>
</dbReference>
<dbReference type="GO" id="GO:0003729">
    <property type="term" value="F:mRNA binding"/>
    <property type="evidence" value="ECO:0007669"/>
    <property type="project" value="TreeGrafter"/>
</dbReference>
<dbReference type="GO" id="GO:0003743">
    <property type="term" value="F:translation initiation factor activity"/>
    <property type="evidence" value="ECO:0007669"/>
    <property type="project" value="UniProtKB-UniRule"/>
</dbReference>
<evidence type="ECO:0000259" key="6">
    <source>
        <dbReference type="PROSITE" id="PS50296"/>
    </source>
</evidence>
<dbReference type="PANTHER" id="PTHR12789:SF0">
    <property type="entry name" value="DENSITY-REGULATED PROTEIN"/>
    <property type="match status" value="1"/>
</dbReference>
<protein>
    <recommendedName>
        <fullName evidence="4 5">Protein translation factor SUI1 homolog</fullName>
    </recommendedName>
</protein>
<organism evidence="7 8">
    <name type="scientific">candidate division MSBL1 archaeon SCGC-AAA259I09</name>
    <dbReference type="NCBI Taxonomy" id="1698267"/>
    <lineage>
        <taxon>Archaea</taxon>
        <taxon>Methanobacteriati</taxon>
        <taxon>Methanobacteriota</taxon>
        <taxon>candidate division MSBL1</taxon>
    </lineage>
</organism>
<dbReference type="GO" id="GO:0006417">
    <property type="term" value="P:regulation of translation"/>
    <property type="evidence" value="ECO:0007669"/>
    <property type="project" value="UniProtKB-UniRule"/>
</dbReference>
<dbReference type="GO" id="GO:0001731">
    <property type="term" value="P:formation of translation preinitiation complex"/>
    <property type="evidence" value="ECO:0007669"/>
    <property type="project" value="UniProtKB-UniRule"/>
</dbReference>
<evidence type="ECO:0000313" key="8">
    <source>
        <dbReference type="Proteomes" id="UP000070463"/>
    </source>
</evidence>
<dbReference type="PANTHER" id="PTHR12789">
    <property type="entry name" value="DENSITY-REGULATED PROTEIN HOMOLOG"/>
    <property type="match status" value="1"/>
</dbReference>
<proteinExistence type="inferred from homology"/>
<dbReference type="InterPro" id="IPR001950">
    <property type="entry name" value="SUI1"/>
</dbReference>
<dbReference type="Pfam" id="PF01253">
    <property type="entry name" value="SUI1"/>
    <property type="match status" value="1"/>
</dbReference>
<comment type="caution">
    <text evidence="7">The sequence shown here is derived from an EMBL/GenBank/DDBJ whole genome shotgun (WGS) entry which is preliminary data.</text>
</comment>
<sequence>MPEICPTCGLPKEICVCENIAHEQEDIRVFLEGRSYDKVVTVVDGLDDGSRDLEGLASELKKSFGCGGTVKNGHIELQGDHRKSVEKALTERGFPPQSIEVQGGSPET</sequence>
<comment type="similarity">
    <text evidence="1 4 5">Belongs to the SUI1 family.</text>
</comment>
<keyword evidence="8" id="KW-1185">Reference proteome</keyword>
<feature type="domain" description="SUI1" evidence="6">
    <location>
        <begin position="27"/>
        <end position="93"/>
    </location>
</feature>
<evidence type="ECO:0000256" key="3">
    <source>
        <dbReference type="ARBA" id="ARBA00022917"/>
    </source>
</evidence>
<dbReference type="PIRSF" id="PIRSF037511">
    <property type="entry name" value="Transl_init_SUI1_pro"/>
    <property type="match status" value="1"/>
</dbReference>